<keyword evidence="2" id="KW-1185">Reference proteome</keyword>
<accession>A0A1M6NDV3</accession>
<dbReference type="AlphaFoldDB" id="A0A1M6NDV3"/>
<dbReference type="EMBL" id="FQYV01000033">
    <property type="protein sequence ID" value="SHJ93789.1"/>
    <property type="molecule type" value="Genomic_DNA"/>
</dbReference>
<gene>
    <name evidence="1" type="ORF">SAMN04487908_13326</name>
</gene>
<evidence type="ECO:0000313" key="2">
    <source>
        <dbReference type="Proteomes" id="UP000184172"/>
    </source>
</evidence>
<dbReference type="RefSeq" id="WP_073221612.1">
    <property type="nucleotide sequence ID" value="NZ_FNNS01000032.1"/>
</dbReference>
<dbReference type="Proteomes" id="UP000184172">
    <property type="component" value="Unassembled WGS sequence"/>
</dbReference>
<organism evidence="1 2">
    <name type="scientific">Aequorivita viscosa</name>
    <dbReference type="NCBI Taxonomy" id="797419"/>
    <lineage>
        <taxon>Bacteria</taxon>
        <taxon>Pseudomonadati</taxon>
        <taxon>Bacteroidota</taxon>
        <taxon>Flavobacteriia</taxon>
        <taxon>Flavobacteriales</taxon>
        <taxon>Flavobacteriaceae</taxon>
        <taxon>Aequorivita</taxon>
    </lineage>
</organism>
<protein>
    <submittedName>
        <fullName evidence="1">Uncharacterized protein</fullName>
    </submittedName>
</protein>
<evidence type="ECO:0000313" key="1">
    <source>
        <dbReference type="EMBL" id="SHJ93789.1"/>
    </source>
</evidence>
<sequence length="159" mass="18971">MKKILSIVFIVFNLAFCFSQENIYLIIKEESPRVRIFRLKTDSIQHNQYIISLYIDKSRIKYSIDNGLLRKAINYKWNDGQGLNLIYQNTNGDNNPILVLKDTIKNTIRYDEMIRAENYHNLLEVLKKFKNVYVIEEESYFDGFYVAKKIQEPQFSVRL</sequence>
<reference evidence="2" key="1">
    <citation type="submission" date="2016-11" db="EMBL/GenBank/DDBJ databases">
        <authorList>
            <person name="Varghese N."/>
            <person name="Submissions S."/>
        </authorList>
    </citation>
    <scope>NUCLEOTIDE SEQUENCE [LARGE SCALE GENOMIC DNA]</scope>
    <source>
        <strain evidence="2">DSM 26349</strain>
    </source>
</reference>
<name>A0A1M6NDV3_9FLAO</name>
<proteinExistence type="predicted"/>